<reference evidence="1 2" key="1">
    <citation type="submission" date="2017-02" db="EMBL/GenBank/DDBJ databases">
        <authorList>
            <person name="Peterson S.W."/>
        </authorList>
    </citation>
    <scope>NUCLEOTIDE SEQUENCE [LARGE SCALE GENOMIC DNA]</scope>
    <source>
        <strain evidence="1 2">VKM Ac-2059</strain>
    </source>
</reference>
<sequence length="206" mass="22613">MSEMAEIETYRFDVPPEWYALDLTDSVPPRQVAQDIMDELGSVDDDNAPLFRDDVTGLVERLRLENDGLTSAAVLVRTEGGLRVGALLVHAVRDLEDGDTPESYEQFARQALASGQPGQQSLAVQSWQLESSAGPAVGVVHVLSAREPGEADAWVEERAIYAVFVEGTRQLVQFTFTTADFGTFEDMPSETWSIASTLTVELKEFA</sequence>
<dbReference type="EMBL" id="FUZP01000002">
    <property type="protein sequence ID" value="SKC59005.1"/>
    <property type="molecule type" value="Genomic_DNA"/>
</dbReference>
<dbReference type="AlphaFoldDB" id="A0A1T5K652"/>
<organism evidence="1 2">
    <name type="scientific">Okibacterium fritillariae</name>
    <dbReference type="NCBI Taxonomy" id="123320"/>
    <lineage>
        <taxon>Bacteria</taxon>
        <taxon>Bacillati</taxon>
        <taxon>Actinomycetota</taxon>
        <taxon>Actinomycetes</taxon>
        <taxon>Micrococcales</taxon>
        <taxon>Microbacteriaceae</taxon>
        <taxon>Okibacterium</taxon>
    </lineage>
</organism>
<dbReference type="STRING" id="123320.SAMN06309945_1924"/>
<keyword evidence="2" id="KW-1185">Reference proteome</keyword>
<dbReference type="Proteomes" id="UP000190857">
    <property type="component" value="Unassembled WGS sequence"/>
</dbReference>
<proteinExistence type="predicted"/>
<gene>
    <name evidence="1" type="ORF">SAMN06309945_1924</name>
</gene>
<name>A0A1T5K652_9MICO</name>
<evidence type="ECO:0000313" key="1">
    <source>
        <dbReference type="EMBL" id="SKC59005.1"/>
    </source>
</evidence>
<accession>A0A1T5K652</accession>
<evidence type="ECO:0000313" key="2">
    <source>
        <dbReference type="Proteomes" id="UP000190857"/>
    </source>
</evidence>
<protein>
    <submittedName>
        <fullName evidence="1">Uncharacterized protein</fullName>
    </submittedName>
</protein>